<dbReference type="Proteomes" id="UP000027002">
    <property type="component" value="Chromosome 6"/>
</dbReference>
<dbReference type="KEGG" id="uvi:66068395"/>
<reference evidence="1" key="1">
    <citation type="submission" date="2020-03" db="EMBL/GenBank/DDBJ databases">
        <title>A mixture of massive structural variations and highly conserved coding sequences in Ustilaginoidea virens genome.</title>
        <authorList>
            <person name="Zhang K."/>
            <person name="Zhao Z."/>
            <person name="Zhang Z."/>
            <person name="Li Y."/>
            <person name="Hsiang T."/>
            <person name="Sun W."/>
        </authorList>
    </citation>
    <scope>NUCLEOTIDE SEQUENCE</scope>
    <source>
        <strain evidence="1">UV-8b</strain>
    </source>
</reference>
<dbReference type="RefSeq" id="XP_043001050.1">
    <property type="nucleotide sequence ID" value="XM_043145115.1"/>
</dbReference>
<keyword evidence="2" id="KW-1185">Reference proteome</keyword>
<protein>
    <submittedName>
        <fullName evidence="1">Uncharacterized protein</fullName>
    </submittedName>
</protein>
<dbReference type="AlphaFoldDB" id="A0A8E5ML65"/>
<dbReference type="EMBL" id="CP072758">
    <property type="protein sequence ID" value="QUC23377.1"/>
    <property type="molecule type" value="Genomic_DNA"/>
</dbReference>
<accession>A0A8E5ML65</accession>
<gene>
    <name evidence="1" type="ORF">UV8b_07618</name>
</gene>
<evidence type="ECO:0000313" key="1">
    <source>
        <dbReference type="EMBL" id="QUC23377.1"/>
    </source>
</evidence>
<sequence>MTAAPPRSPPPRPCTTPLSALAHQPCHANASRHKHPKTVLVETPPRTEAVYLIGARYKTARRVHSRAQSPQLAATVCVAEPAYRVYVGSGTAAARVVVLVQVGCARCAGVAVPASVGGCQKRGPRGEVLDGEAALAAEGRRRRRGRRSIPRR</sequence>
<proteinExistence type="predicted"/>
<evidence type="ECO:0000313" key="2">
    <source>
        <dbReference type="Proteomes" id="UP000027002"/>
    </source>
</evidence>
<organism evidence="1 2">
    <name type="scientific">Ustilaginoidea virens</name>
    <name type="common">Rice false smut fungus</name>
    <name type="synonym">Villosiclava virens</name>
    <dbReference type="NCBI Taxonomy" id="1159556"/>
    <lineage>
        <taxon>Eukaryota</taxon>
        <taxon>Fungi</taxon>
        <taxon>Dikarya</taxon>
        <taxon>Ascomycota</taxon>
        <taxon>Pezizomycotina</taxon>
        <taxon>Sordariomycetes</taxon>
        <taxon>Hypocreomycetidae</taxon>
        <taxon>Hypocreales</taxon>
        <taxon>Clavicipitaceae</taxon>
        <taxon>Ustilaginoidea</taxon>
    </lineage>
</organism>
<name>A0A8E5ML65_USTVR</name>
<dbReference type="GeneID" id="66068395"/>